<feature type="region of interest" description="Disordered" evidence="1">
    <location>
        <begin position="1"/>
        <end position="24"/>
    </location>
</feature>
<evidence type="ECO:0000313" key="2">
    <source>
        <dbReference type="EMBL" id="CAJ1955532.1"/>
    </source>
</evidence>
<feature type="compositionally biased region" description="Low complexity" evidence="1">
    <location>
        <begin position="1"/>
        <end position="13"/>
    </location>
</feature>
<keyword evidence="3" id="KW-1185">Reference proteome</keyword>
<organism evidence="2 3">
    <name type="scientific">Sphenostylis stenocarpa</name>
    <dbReference type="NCBI Taxonomy" id="92480"/>
    <lineage>
        <taxon>Eukaryota</taxon>
        <taxon>Viridiplantae</taxon>
        <taxon>Streptophyta</taxon>
        <taxon>Embryophyta</taxon>
        <taxon>Tracheophyta</taxon>
        <taxon>Spermatophyta</taxon>
        <taxon>Magnoliopsida</taxon>
        <taxon>eudicotyledons</taxon>
        <taxon>Gunneridae</taxon>
        <taxon>Pentapetalae</taxon>
        <taxon>rosids</taxon>
        <taxon>fabids</taxon>
        <taxon>Fabales</taxon>
        <taxon>Fabaceae</taxon>
        <taxon>Papilionoideae</taxon>
        <taxon>50 kb inversion clade</taxon>
        <taxon>NPAAA clade</taxon>
        <taxon>indigoferoid/millettioid clade</taxon>
        <taxon>Phaseoleae</taxon>
        <taxon>Sphenostylis</taxon>
    </lineage>
</organism>
<name>A0AA86SV66_9FABA</name>
<evidence type="ECO:0000313" key="3">
    <source>
        <dbReference type="Proteomes" id="UP001189624"/>
    </source>
</evidence>
<evidence type="ECO:0000256" key="1">
    <source>
        <dbReference type="SAM" id="MobiDB-lite"/>
    </source>
</evidence>
<accession>A0AA86SV66</accession>
<dbReference type="Proteomes" id="UP001189624">
    <property type="component" value="Chromosome 5"/>
</dbReference>
<proteinExistence type="predicted"/>
<gene>
    <name evidence="2" type="ORF">AYBTSS11_LOCUS16177</name>
</gene>
<dbReference type="Gramene" id="rna-AYBTSS11_LOCUS16177">
    <property type="protein sequence ID" value="CAJ1955532.1"/>
    <property type="gene ID" value="gene-AYBTSS11_LOCUS16177"/>
</dbReference>
<sequence length="116" mass="12653">METETFSETTIESACSNGGEEQPAIPPLLRAEGCRCSVKPASRFALKSRSKESKAYAKGPLLNSQLGVGSPHKVTSSPTELAVMHNTTTWRTKERGPLTRRSIIESVDVDINHKVE</sequence>
<protein>
    <submittedName>
        <fullName evidence="2">Uncharacterized protein</fullName>
    </submittedName>
</protein>
<dbReference type="EMBL" id="OY731402">
    <property type="protein sequence ID" value="CAJ1955532.1"/>
    <property type="molecule type" value="Genomic_DNA"/>
</dbReference>
<dbReference type="AntiFam" id="ANF00039">
    <property type="entry name" value="Antisense to SRP RNA"/>
</dbReference>
<dbReference type="AlphaFoldDB" id="A0AA86SV66"/>
<reference evidence="2" key="1">
    <citation type="submission" date="2023-10" db="EMBL/GenBank/DDBJ databases">
        <authorList>
            <person name="Domelevo Entfellner J.-B."/>
        </authorList>
    </citation>
    <scope>NUCLEOTIDE SEQUENCE</scope>
</reference>